<dbReference type="InterPro" id="IPR050697">
    <property type="entry name" value="Adenylyl/Guanylyl_Cyclase_3/4"/>
</dbReference>
<dbReference type="PANTHER" id="PTHR43081:SF1">
    <property type="entry name" value="ADENYLATE CYCLASE, TERMINAL-DIFFERENTIATION SPECIFIC"/>
    <property type="match status" value="1"/>
</dbReference>
<accession>A0A9C9EKG3</accession>
<name>A0A9C9EKG3_UNCW3</name>
<dbReference type="InterPro" id="IPR001054">
    <property type="entry name" value="A/G_cyclase"/>
</dbReference>
<dbReference type="Pfam" id="PF00211">
    <property type="entry name" value="Guanylate_cyc"/>
    <property type="match status" value="1"/>
</dbReference>
<evidence type="ECO:0000313" key="3">
    <source>
        <dbReference type="Proteomes" id="UP000885826"/>
    </source>
</evidence>
<dbReference type="InterPro" id="IPR029787">
    <property type="entry name" value="Nucleotide_cyclase"/>
</dbReference>
<protein>
    <submittedName>
        <fullName evidence="2">Adenylate/guanylate cyclase domain-containing protein</fullName>
    </submittedName>
</protein>
<comment type="caution">
    <text evidence="2">The sequence shown here is derived from an EMBL/GenBank/DDBJ whole genome shotgun (WGS) entry which is preliminary data.</text>
</comment>
<dbReference type="EMBL" id="DRIG01000001">
    <property type="protein sequence ID" value="HEC77520.1"/>
    <property type="molecule type" value="Genomic_DNA"/>
</dbReference>
<dbReference type="PANTHER" id="PTHR43081">
    <property type="entry name" value="ADENYLATE CYCLASE, TERMINAL-DIFFERENTIATION SPECIFIC-RELATED"/>
    <property type="match status" value="1"/>
</dbReference>
<dbReference type="Gene3D" id="3.30.70.1230">
    <property type="entry name" value="Nucleotide cyclase"/>
    <property type="match status" value="1"/>
</dbReference>
<organism evidence="2 3">
    <name type="scientific">candidate division WOR-3 bacterium</name>
    <dbReference type="NCBI Taxonomy" id="2052148"/>
    <lineage>
        <taxon>Bacteria</taxon>
        <taxon>Bacteria division WOR-3</taxon>
    </lineage>
</organism>
<dbReference type="SUPFAM" id="SSF55073">
    <property type="entry name" value="Nucleotide cyclase"/>
    <property type="match status" value="1"/>
</dbReference>
<dbReference type="GO" id="GO:0009190">
    <property type="term" value="P:cyclic nucleotide biosynthetic process"/>
    <property type="evidence" value="ECO:0007669"/>
    <property type="project" value="InterPro"/>
</dbReference>
<dbReference type="CDD" id="cd07302">
    <property type="entry name" value="CHD"/>
    <property type="match status" value="1"/>
</dbReference>
<dbReference type="AlphaFoldDB" id="A0A9C9EKG3"/>
<gene>
    <name evidence="2" type="ORF">ENI34_00070</name>
</gene>
<dbReference type="GO" id="GO:0035556">
    <property type="term" value="P:intracellular signal transduction"/>
    <property type="evidence" value="ECO:0007669"/>
    <property type="project" value="InterPro"/>
</dbReference>
<feature type="domain" description="Guanylate cyclase" evidence="1">
    <location>
        <begin position="18"/>
        <end position="150"/>
    </location>
</feature>
<dbReference type="GO" id="GO:0004016">
    <property type="term" value="F:adenylate cyclase activity"/>
    <property type="evidence" value="ECO:0007669"/>
    <property type="project" value="UniProtKB-ARBA"/>
</dbReference>
<reference evidence="2" key="1">
    <citation type="journal article" date="2020" name="mSystems">
        <title>Genome- and Community-Level Interaction Insights into Carbon Utilization and Element Cycling Functions of Hydrothermarchaeota in Hydrothermal Sediment.</title>
        <authorList>
            <person name="Zhou Z."/>
            <person name="Liu Y."/>
            <person name="Xu W."/>
            <person name="Pan J."/>
            <person name="Luo Z.H."/>
            <person name="Li M."/>
        </authorList>
    </citation>
    <scope>NUCLEOTIDE SEQUENCE</scope>
    <source>
        <strain evidence="2">HyVt-388</strain>
    </source>
</reference>
<evidence type="ECO:0000313" key="2">
    <source>
        <dbReference type="EMBL" id="HEC77520.1"/>
    </source>
</evidence>
<sequence>MGPTYLSRGFAAKRIRAAVLYGRIRNYSKIVNILSLEEIHSFLNDSYGVIVDAVLKHKGAVDKFTGDGVTAVFGKSTVGERDSAQAVKAALSIQEELEQVNIKWRGSLNFLVEVDIGISTGELLLGNVGHIKHFEYTVIGEKITLAEQLASLCKTFNVEIILDETTCDEVKEEIKLYELGKKLILGFPEPVKLYTPKPRL</sequence>
<proteinExistence type="predicted"/>
<dbReference type="PROSITE" id="PS50125">
    <property type="entry name" value="GUANYLATE_CYCLASE_2"/>
    <property type="match status" value="1"/>
</dbReference>
<dbReference type="Proteomes" id="UP000885826">
    <property type="component" value="Unassembled WGS sequence"/>
</dbReference>
<evidence type="ECO:0000259" key="1">
    <source>
        <dbReference type="PROSITE" id="PS50125"/>
    </source>
</evidence>